<feature type="transmembrane region" description="Helical" evidence="1">
    <location>
        <begin position="6"/>
        <end position="22"/>
    </location>
</feature>
<protein>
    <submittedName>
        <fullName evidence="3">Molybdate-anion transporter isoform X1</fullName>
    </submittedName>
</protein>
<dbReference type="InterPro" id="IPR008509">
    <property type="entry name" value="MOT2/MFSD5"/>
</dbReference>
<feature type="transmembrane region" description="Helical" evidence="1">
    <location>
        <begin position="388"/>
        <end position="407"/>
    </location>
</feature>
<dbReference type="AlphaFoldDB" id="A0A1S3HAF3"/>
<feature type="transmembrane region" description="Helical" evidence="1">
    <location>
        <begin position="193"/>
        <end position="215"/>
    </location>
</feature>
<dbReference type="PANTHER" id="PTHR23516:SF23">
    <property type="entry name" value="MOLYBDATE-ANION TRANSPORTER"/>
    <property type="match status" value="1"/>
</dbReference>
<dbReference type="GeneID" id="106152901"/>
<dbReference type="KEGG" id="lak:106152901"/>
<keyword evidence="1" id="KW-0472">Membrane</keyword>
<dbReference type="Gene3D" id="1.20.1250.20">
    <property type="entry name" value="MFS general substrate transporter like domains"/>
    <property type="match status" value="1"/>
</dbReference>
<dbReference type="OrthoDB" id="263957at2759"/>
<sequence length="477" mass="52705">MSIFVASLWVLVVICVVLFLYTRSDTTASGDASFRSFQLTYLVVYMLAMAGDWLQGPHVYALYQHYGMSTHDIEVLFVAGFGASMIFGTVVGSFADKYGRRANCILYGVLYGLACVTKHFGNFWILMIGRLLGGTATSILYSAFESWLVYEHNKRGFSQDLLGTLFSHATLGNSLVAILAGFVAQFFADSFGFVAPFDVSLTVLAIMCVVIIFTWSENYGDSAVNVRTSFVSAIKSIKSDRKILCLGVIQSLFEGSMYTFVLEWTPALTPVATTASSVASRRLLEEEDVTVEGHRGAIPHGYIFAAFMIAIMIGSSLFKILCRWTSIESFMRPVLFISAVALCTPIVCPGNQLVIFIGFLVFEVCVGLFWPSLGTMRGKYVPEETRATIMNCFRIPLNLIVVIILVQNLRMDLIFKCCVMFLLCACLSQHVLYRDSLNVSKALPETSGEASRQDAGKMPLIKEDMVEANGNEDDDQN</sequence>
<feature type="transmembrane region" description="Helical" evidence="1">
    <location>
        <begin position="162"/>
        <end position="187"/>
    </location>
</feature>
<dbReference type="SUPFAM" id="SSF103473">
    <property type="entry name" value="MFS general substrate transporter"/>
    <property type="match status" value="1"/>
</dbReference>
<dbReference type="GO" id="GO:0016020">
    <property type="term" value="C:membrane"/>
    <property type="evidence" value="ECO:0007669"/>
    <property type="project" value="InterPro"/>
</dbReference>
<feature type="transmembrane region" description="Helical" evidence="1">
    <location>
        <begin position="302"/>
        <end position="322"/>
    </location>
</feature>
<feature type="transmembrane region" description="Helical" evidence="1">
    <location>
        <begin position="34"/>
        <end position="55"/>
    </location>
</feature>
<feature type="transmembrane region" description="Helical" evidence="1">
    <location>
        <begin position="75"/>
        <end position="95"/>
    </location>
</feature>
<evidence type="ECO:0000256" key="1">
    <source>
        <dbReference type="SAM" id="Phobius"/>
    </source>
</evidence>
<feature type="transmembrane region" description="Helical" evidence="1">
    <location>
        <begin position="353"/>
        <end position="376"/>
    </location>
</feature>
<keyword evidence="1" id="KW-0812">Transmembrane</keyword>
<proteinExistence type="predicted"/>
<dbReference type="Pfam" id="PF05631">
    <property type="entry name" value="MFS_5"/>
    <property type="match status" value="2"/>
</dbReference>
<gene>
    <name evidence="3" type="primary">LOC106152901</name>
</gene>
<feature type="transmembrane region" description="Helical" evidence="1">
    <location>
        <begin position="131"/>
        <end position="150"/>
    </location>
</feature>
<dbReference type="RefSeq" id="XP_013382099.1">
    <property type="nucleotide sequence ID" value="XM_013526645.1"/>
</dbReference>
<keyword evidence="2" id="KW-1185">Reference proteome</keyword>
<dbReference type="InterPro" id="IPR036259">
    <property type="entry name" value="MFS_trans_sf"/>
</dbReference>
<reference evidence="3" key="1">
    <citation type="submission" date="2025-08" db="UniProtKB">
        <authorList>
            <consortium name="RefSeq"/>
        </authorList>
    </citation>
    <scope>IDENTIFICATION</scope>
    <source>
        <tissue evidence="3">Gonads</tissue>
    </source>
</reference>
<evidence type="ECO:0000313" key="3">
    <source>
        <dbReference type="RefSeq" id="XP_013382099.1"/>
    </source>
</evidence>
<dbReference type="GO" id="GO:0015098">
    <property type="term" value="F:molybdate ion transmembrane transporter activity"/>
    <property type="evidence" value="ECO:0007669"/>
    <property type="project" value="InterPro"/>
</dbReference>
<accession>A0A1S3HAF3</accession>
<organism evidence="2 3">
    <name type="scientific">Lingula anatina</name>
    <name type="common">Brachiopod</name>
    <name type="synonym">Lingula unguis</name>
    <dbReference type="NCBI Taxonomy" id="7574"/>
    <lineage>
        <taxon>Eukaryota</taxon>
        <taxon>Metazoa</taxon>
        <taxon>Spiralia</taxon>
        <taxon>Lophotrochozoa</taxon>
        <taxon>Brachiopoda</taxon>
        <taxon>Linguliformea</taxon>
        <taxon>Lingulata</taxon>
        <taxon>Lingulida</taxon>
        <taxon>Linguloidea</taxon>
        <taxon>Lingulidae</taxon>
        <taxon>Lingula</taxon>
    </lineage>
</organism>
<keyword evidence="1" id="KW-1133">Transmembrane helix</keyword>
<dbReference type="InParanoid" id="A0A1S3HAF3"/>
<dbReference type="Proteomes" id="UP000085678">
    <property type="component" value="Unplaced"/>
</dbReference>
<evidence type="ECO:0000313" key="2">
    <source>
        <dbReference type="Proteomes" id="UP000085678"/>
    </source>
</evidence>
<feature type="transmembrane region" description="Helical" evidence="1">
    <location>
        <begin position="329"/>
        <end position="347"/>
    </location>
</feature>
<name>A0A1S3HAF3_LINAN</name>
<dbReference type="CDD" id="cd17487">
    <property type="entry name" value="MFS_MFSD5_like"/>
    <property type="match status" value="1"/>
</dbReference>
<dbReference type="PANTHER" id="PTHR23516">
    <property type="entry name" value="SAM (S-ADENOSYL METHIONINE) TRANSPORTER"/>
    <property type="match status" value="1"/>
</dbReference>